<accession>A0A6M3J4G9</accession>
<gene>
    <name evidence="2" type="ORF">MM415B00536_0016</name>
</gene>
<proteinExistence type="predicted"/>
<sequence length="849" mass="91739">MVDKVTDPLKIVTDPVLLSTLVKSGIDPDYVEFYQDYAMPAIVDGKKEKGKSPYAKFYHDLKSNKKFAVFSGLPKVDADGVKIDVGWKLAGINYFAEKNNLFKCKVQGTQVEVTVKNDQSDGRKAGDTLLFSPQLFLDGVEKTCGAPTLLPTDPINSDYSQNVLEWDYGICKRRLRIIEGKLLGSWVFTKKPIGTIGIKYNQTGDYRLRLGQFKINDDGEQVSPKQFDELVKIGNYPVIISDSTTFYPVPDTTEDGVAYHILDNQTWATIRDGAGTGANDTATSSQGAGVSAGTNASTWYLIVRGLYVFDVSALAGETVIAPTTFSLYGKGGTDPGNWDIEMNIYQSAPANNNAIVAGDYDSLSTTPFCDTPIAIDSWAGSYNAFAFNAAGIAFIQAAIDGAGIAKLGSRESKYDVANSPPAYVKNEYSYFTNYFAEQGTTYRPKLVVTYSTSIDYPISASCSLGFGNNVYRGFAKIASAPLGTGLTVSKALAYSRIVSDSTVLTLRPNAAGDETSINLKIPGTGEANWEDVDETPPDDGSTFVYTKSTTYIRDLYNLPNHTIERGVINSITIYIRIAAYGENTIYAKPSQKNGTTVTDGTEVSQVGYTWTTFSQTWAENPDTSAAYTWDDIDALQIGAQIKSADGGYNAYFGNIWVEVNYTPTYGGCPLGFTPTASRGFAKIASNTLGFTAISTKGIGKIVSVTLGFGLSVSRQLVLSRTSATTLGFGLTVSRLLKAIRTASTPIGFGLTVSRVLSLARSATNTLGFGLNVYRGFVKTASTSIGFFVKPCVLYIKQKRTNYFVGTNRSNAETGTNRTIATTGTNKTTAETGTNRTVDTTGTNRNLEDW</sequence>
<evidence type="ECO:0000256" key="1">
    <source>
        <dbReference type="SAM" id="MobiDB-lite"/>
    </source>
</evidence>
<feature type="region of interest" description="Disordered" evidence="1">
    <location>
        <begin position="823"/>
        <end position="849"/>
    </location>
</feature>
<reference evidence="2" key="1">
    <citation type="submission" date="2020-03" db="EMBL/GenBank/DDBJ databases">
        <title>The deep terrestrial virosphere.</title>
        <authorList>
            <person name="Holmfeldt K."/>
            <person name="Nilsson E."/>
            <person name="Simone D."/>
            <person name="Lopez-Fernandez M."/>
            <person name="Wu X."/>
            <person name="de Brujin I."/>
            <person name="Lundin D."/>
            <person name="Andersson A."/>
            <person name="Bertilsson S."/>
            <person name="Dopson M."/>
        </authorList>
    </citation>
    <scope>NUCLEOTIDE SEQUENCE</scope>
    <source>
        <strain evidence="2">MM415B00536</strain>
    </source>
</reference>
<dbReference type="AlphaFoldDB" id="A0A6M3J4G9"/>
<dbReference type="EMBL" id="MT141513">
    <property type="protein sequence ID" value="QJA64115.1"/>
    <property type="molecule type" value="Genomic_DNA"/>
</dbReference>
<name>A0A6M3J4G9_9ZZZZ</name>
<organism evidence="2">
    <name type="scientific">viral metagenome</name>
    <dbReference type="NCBI Taxonomy" id="1070528"/>
    <lineage>
        <taxon>unclassified sequences</taxon>
        <taxon>metagenomes</taxon>
        <taxon>organismal metagenomes</taxon>
    </lineage>
</organism>
<evidence type="ECO:0000313" key="2">
    <source>
        <dbReference type="EMBL" id="QJA64115.1"/>
    </source>
</evidence>
<protein>
    <submittedName>
        <fullName evidence="2">Uncharacterized protein</fullName>
    </submittedName>
</protein>